<comment type="caution">
    <text evidence="2">The sequence shown here is derived from an EMBL/GenBank/DDBJ whole genome shotgun (WGS) entry which is preliminary data.</text>
</comment>
<dbReference type="RefSeq" id="WP_386095247.1">
    <property type="nucleotide sequence ID" value="NZ_JBHUOZ010000001.1"/>
</dbReference>
<evidence type="ECO:0000313" key="2">
    <source>
        <dbReference type="EMBL" id="MFD2918751.1"/>
    </source>
</evidence>
<dbReference type="GO" id="GO:0016491">
    <property type="term" value="F:oxidoreductase activity"/>
    <property type="evidence" value="ECO:0007669"/>
    <property type="project" value="UniProtKB-KW"/>
</dbReference>
<gene>
    <name evidence="2" type="ORF">ACFS6H_03450</name>
</gene>
<proteinExistence type="predicted"/>
<accession>A0ABW6A2D8</accession>
<keyword evidence="2" id="KW-0560">Oxidoreductase</keyword>
<protein>
    <submittedName>
        <fullName evidence="2">NAD(P)/FAD-dependent oxidoreductase</fullName>
        <ecNumber evidence="2">1.-.-.-</ecNumber>
    </submittedName>
</protein>
<organism evidence="2 3">
    <name type="scientific">Terrimonas rubra</name>
    <dbReference type="NCBI Taxonomy" id="1035890"/>
    <lineage>
        <taxon>Bacteria</taxon>
        <taxon>Pseudomonadati</taxon>
        <taxon>Bacteroidota</taxon>
        <taxon>Chitinophagia</taxon>
        <taxon>Chitinophagales</taxon>
        <taxon>Chitinophagaceae</taxon>
        <taxon>Terrimonas</taxon>
    </lineage>
</organism>
<keyword evidence="3" id="KW-1185">Reference proteome</keyword>
<name>A0ABW6A2D8_9BACT</name>
<sequence>MISIWEKDILYAPVDILIAGSGLMGLWTAYEIKKRRPGLSVQIIDRGNIPTGASTRNAGFACFGSATELISDKANTGNDLMLEVVNNRYKGIQKTRAVLGDAAIGFEPCGGYEAIQANYKEYAFLQEHIDTLNKDLQSITGLPQTFTIDNGALQTQGLTGFDALVYSSLEGALHSGKLVNSLTALVQQMGVTIRMHTELLHWEQLATQINVQTPGAIIPCQQLIIATNGFTQNLLPELHIKPGRGQVVVTKPIPGLRLHGTFHFDEGFYYWRHLGNRVLLGGGRNMAFEEEETCELQTTGTIQNVLHRFLQQHILQPYGIGNTEDVIDYSWAGIMAFTENKLPQVTTVAPNIHAVIACNGMGVALSSVIAEQVADTVFR</sequence>
<feature type="domain" description="FAD dependent oxidoreductase" evidence="1">
    <location>
        <begin position="15"/>
        <end position="375"/>
    </location>
</feature>
<dbReference type="SUPFAM" id="SSF51905">
    <property type="entry name" value="FAD/NAD(P)-binding domain"/>
    <property type="match status" value="1"/>
</dbReference>
<dbReference type="Pfam" id="PF01266">
    <property type="entry name" value="DAO"/>
    <property type="match status" value="1"/>
</dbReference>
<dbReference type="EC" id="1.-.-.-" evidence="2"/>
<evidence type="ECO:0000313" key="3">
    <source>
        <dbReference type="Proteomes" id="UP001597511"/>
    </source>
</evidence>
<reference evidence="3" key="1">
    <citation type="journal article" date="2019" name="Int. J. Syst. Evol. Microbiol.">
        <title>The Global Catalogue of Microorganisms (GCM) 10K type strain sequencing project: providing services to taxonomists for standard genome sequencing and annotation.</title>
        <authorList>
            <consortium name="The Broad Institute Genomics Platform"/>
            <consortium name="The Broad Institute Genome Sequencing Center for Infectious Disease"/>
            <person name="Wu L."/>
            <person name="Ma J."/>
        </authorList>
    </citation>
    <scope>NUCLEOTIDE SEQUENCE [LARGE SCALE GENOMIC DNA]</scope>
    <source>
        <strain evidence="3">KCTC 23299</strain>
    </source>
</reference>
<dbReference type="Gene3D" id="3.50.50.60">
    <property type="entry name" value="FAD/NAD(P)-binding domain"/>
    <property type="match status" value="1"/>
</dbReference>
<dbReference type="PANTHER" id="PTHR13847:SF281">
    <property type="entry name" value="FAD DEPENDENT OXIDOREDUCTASE DOMAIN-CONTAINING PROTEIN"/>
    <property type="match status" value="1"/>
</dbReference>
<evidence type="ECO:0000259" key="1">
    <source>
        <dbReference type="Pfam" id="PF01266"/>
    </source>
</evidence>
<dbReference type="InterPro" id="IPR006076">
    <property type="entry name" value="FAD-dep_OxRdtase"/>
</dbReference>
<dbReference type="PANTHER" id="PTHR13847">
    <property type="entry name" value="SARCOSINE DEHYDROGENASE-RELATED"/>
    <property type="match status" value="1"/>
</dbReference>
<dbReference type="InterPro" id="IPR036188">
    <property type="entry name" value="FAD/NAD-bd_sf"/>
</dbReference>
<dbReference type="EMBL" id="JBHUOZ010000001">
    <property type="protein sequence ID" value="MFD2918751.1"/>
    <property type="molecule type" value="Genomic_DNA"/>
</dbReference>
<dbReference type="Proteomes" id="UP001597511">
    <property type="component" value="Unassembled WGS sequence"/>
</dbReference>
<dbReference type="Gene3D" id="3.30.9.10">
    <property type="entry name" value="D-Amino Acid Oxidase, subunit A, domain 2"/>
    <property type="match status" value="1"/>
</dbReference>